<organism evidence="3 4">
    <name type="scientific">Neonectria magnoliae</name>
    <dbReference type="NCBI Taxonomy" id="2732573"/>
    <lineage>
        <taxon>Eukaryota</taxon>
        <taxon>Fungi</taxon>
        <taxon>Dikarya</taxon>
        <taxon>Ascomycota</taxon>
        <taxon>Pezizomycotina</taxon>
        <taxon>Sordariomycetes</taxon>
        <taxon>Hypocreomycetidae</taxon>
        <taxon>Hypocreales</taxon>
        <taxon>Nectriaceae</taxon>
        <taxon>Neonectria</taxon>
    </lineage>
</organism>
<dbReference type="Pfam" id="PF23296">
    <property type="entry name" value="DUF7079"/>
    <property type="match status" value="1"/>
</dbReference>
<gene>
    <name evidence="3" type="ORF">QQZ08_006225</name>
</gene>
<accession>A0ABR1I209</accession>
<comment type="caution">
    <text evidence="3">The sequence shown here is derived from an EMBL/GenBank/DDBJ whole genome shotgun (WGS) entry which is preliminary data.</text>
</comment>
<evidence type="ECO:0000256" key="1">
    <source>
        <dbReference type="SAM" id="MobiDB-lite"/>
    </source>
</evidence>
<evidence type="ECO:0000313" key="4">
    <source>
        <dbReference type="Proteomes" id="UP001498421"/>
    </source>
</evidence>
<protein>
    <recommendedName>
        <fullName evidence="2">DUF7079 domain-containing protein</fullName>
    </recommendedName>
</protein>
<proteinExistence type="predicted"/>
<reference evidence="3 4" key="1">
    <citation type="journal article" date="2025" name="Microbiol. Resour. Announc.">
        <title>Draft genome sequences for Neonectria magnoliae and Neonectria punicea, canker pathogens of Liriodendron tulipifera and Acer saccharum in West Virginia.</title>
        <authorList>
            <person name="Petronek H.M."/>
            <person name="Kasson M.T."/>
            <person name="Metheny A.M."/>
            <person name="Stauder C.M."/>
            <person name="Lovett B."/>
            <person name="Lynch S.C."/>
            <person name="Garnas J.R."/>
            <person name="Kasson L.R."/>
            <person name="Stajich J.E."/>
        </authorList>
    </citation>
    <scope>NUCLEOTIDE SEQUENCE [LARGE SCALE GENOMIC DNA]</scope>
    <source>
        <strain evidence="3 4">NRRL 64651</strain>
    </source>
</reference>
<evidence type="ECO:0000259" key="2">
    <source>
        <dbReference type="Pfam" id="PF23296"/>
    </source>
</evidence>
<dbReference type="EMBL" id="JAZAVK010000055">
    <property type="protein sequence ID" value="KAK7427289.1"/>
    <property type="molecule type" value="Genomic_DNA"/>
</dbReference>
<dbReference type="InterPro" id="IPR055507">
    <property type="entry name" value="DUF7079"/>
</dbReference>
<feature type="region of interest" description="Disordered" evidence="1">
    <location>
        <begin position="126"/>
        <end position="150"/>
    </location>
</feature>
<keyword evidence="4" id="KW-1185">Reference proteome</keyword>
<dbReference type="Proteomes" id="UP001498421">
    <property type="component" value="Unassembled WGS sequence"/>
</dbReference>
<name>A0ABR1I209_9HYPO</name>
<feature type="domain" description="DUF7079" evidence="2">
    <location>
        <begin position="12"/>
        <end position="121"/>
    </location>
</feature>
<evidence type="ECO:0000313" key="3">
    <source>
        <dbReference type="EMBL" id="KAK7427289.1"/>
    </source>
</evidence>
<sequence>MSSITTALTELEERACVLLSNLFLDTELTQTHIDSMARDLHPLGLTVDHLDGLLRRDVFPALYPNLLSVAGEWSGFDNDDLIRRINDSRARGKGMLQSLSGSAAWVVLSGSVTSTWDKVKEQIEQLERDKDSKPSSSLHPQKGPLLHVLQ</sequence>